<dbReference type="InterPro" id="IPR002931">
    <property type="entry name" value="Transglutaminase-like"/>
</dbReference>
<dbReference type="Proteomes" id="UP000050827">
    <property type="component" value="Unassembled WGS sequence"/>
</dbReference>
<dbReference type="InterPro" id="IPR038765">
    <property type="entry name" value="Papain-like_cys_pep_sf"/>
</dbReference>
<dbReference type="PANTHER" id="PTHR46333">
    <property type="entry name" value="CYTOKINESIS PROTEIN 3"/>
    <property type="match status" value="1"/>
</dbReference>
<accession>A0A0Q1CK15</accession>
<evidence type="ECO:0000313" key="2">
    <source>
        <dbReference type="EMBL" id="KQC31352.1"/>
    </source>
</evidence>
<gene>
    <name evidence="2" type="ORF">AAY42_16760</name>
</gene>
<dbReference type="SUPFAM" id="SSF54001">
    <property type="entry name" value="Cysteine proteinases"/>
    <property type="match status" value="1"/>
</dbReference>
<keyword evidence="3" id="KW-1185">Reference proteome</keyword>
<dbReference type="PANTHER" id="PTHR46333:SF2">
    <property type="entry name" value="CYTOKINESIS PROTEIN 3"/>
    <property type="match status" value="1"/>
</dbReference>
<protein>
    <recommendedName>
        <fullName evidence="1">Transglutaminase-like domain-containing protein</fullName>
    </recommendedName>
</protein>
<dbReference type="Gene3D" id="3.10.620.30">
    <property type="match status" value="1"/>
</dbReference>
<evidence type="ECO:0000313" key="3">
    <source>
        <dbReference type="Proteomes" id="UP000050827"/>
    </source>
</evidence>
<reference evidence="2 3" key="1">
    <citation type="submission" date="2015-04" db="EMBL/GenBank/DDBJ databases">
        <title>Complete genome of flavobacterium.</title>
        <authorList>
            <person name="Kwon Y.M."/>
            <person name="Kim S.-J."/>
        </authorList>
    </citation>
    <scope>NUCLEOTIDE SEQUENCE [LARGE SCALE GENOMIC DNA]</scope>
    <source>
        <strain evidence="2 3">DK169</strain>
    </source>
</reference>
<sequence>MRYLILVFIFFLTSICFSQDYYQVDSKVKNYPEFSSLTNLSIRIKNDFESNSERVRAAFTWIVSNIRYDESLDTFFAPKPNLVYLSERGRNHQIQKNTGKRIAKAFRSKKGTCIEYSMLLHKLCLTFGIDSQIIKGIAKTEIKNFKGEQLFKNHSWNVVKLNNEWAFIDATWASAYFESNSKKIVHESAEHYFLTHPSSFIKTHFPANPDWQLLSPMVDIDSFFNGPIFFPGYFANGVALASNMDGWLRLSKDNDFLIRFEKLPKKKNMQFWISETSELKKLRLKKTENNEYVFKSRLNKKLQDKKDLVLIWDNQPILAFKIQKGHEF</sequence>
<comment type="caution">
    <text evidence="2">The sequence shown here is derived from an EMBL/GenBank/DDBJ whole genome shotgun (WGS) entry which is preliminary data.</text>
</comment>
<dbReference type="AlphaFoldDB" id="A0A0Q1CK15"/>
<dbReference type="RefSeq" id="WP_055397290.1">
    <property type="nucleotide sequence ID" value="NZ_LCTZ01000002.1"/>
</dbReference>
<dbReference type="SMART" id="SM00460">
    <property type="entry name" value="TGc"/>
    <property type="match status" value="1"/>
</dbReference>
<dbReference type="Pfam" id="PF01841">
    <property type="entry name" value="Transglut_core"/>
    <property type="match status" value="1"/>
</dbReference>
<name>A0A0Q1CK15_9FLAO</name>
<proteinExistence type="predicted"/>
<dbReference type="OrthoDB" id="9788327at2"/>
<feature type="domain" description="Transglutaminase-like" evidence="1">
    <location>
        <begin position="105"/>
        <end position="172"/>
    </location>
</feature>
<dbReference type="GO" id="GO:0005737">
    <property type="term" value="C:cytoplasm"/>
    <property type="evidence" value="ECO:0007669"/>
    <property type="project" value="TreeGrafter"/>
</dbReference>
<evidence type="ECO:0000259" key="1">
    <source>
        <dbReference type="SMART" id="SM00460"/>
    </source>
</evidence>
<organism evidence="2 3">
    <name type="scientific">Flagellimonas eckloniae</name>
    <dbReference type="NCBI Taxonomy" id="346185"/>
    <lineage>
        <taxon>Bacteria</taxon>
        <taxon>Pseudomonadati</taxon>
        <taxon>Bacteroidota</taxon>
        <taxon>Flavobacteriia</taxon>
        <taxon>Flavobacteriales</taxon>
        <taxon>Flavobacteriaceae</taxon>
        <taxon>Flagellimonas</taxon>
    </lineage>
</organism>
<dbReference type="InterPro" id="IPR052557">
    <property type="entry name" value="CAP/Cytokinesis_protein"/>
</dbReference>
<dbReference type="EMBL" id="LCTZ01000002">
    <property type="protein sequence ID" value="KQC31352.1"/>
    <property type="molecule type" value="Genomic_DNA"/>
</dbReference>